<feature type="non-terminal residue" evidence="2">
    <location>
        <position position="145"/>
    </location>
</feature>
<accession>A0A2M8G5I4</accession>
<keyword evidence="1" id="KW-0812">Transmembrane</keyword>
<organism evidence="2 3">
    <name type="scientific">candidate division WWE3 bacterium CG_4_8_14_3_um_filter_42_11</name>
    <dbReference type="NCBI Taxonomy" id="1975076"/>
    <lineage>
        <taxon>Bacteria</taxon>
        <taxon>Katanobacteria</taxon>
    </lineage>
</organism>
<protein>
    <submittedName>
        <fullName evidence="2">Uncharacterized protein</fullName>
    </submittedName>
</protein>
<evidence type="ECO:0000256" key="1">
    <source>
        <dbReference type="SAM" id="Phobius"/>
    </source>
</evidence>
<proteinExistence type="predicted"/>
<comment type="caution">
    <text evidence="2">The sequence shown here is derived from an EMBL/GenBank/DDBJ whole genome shotgun (WGS) entry which is preliminary data.</text>
</comment>
<keyword evidence="1" id="KW-0472">Membrane</keyword>
<dbReference type="Proteomes" id="UP000229438">
    <property type="component" value="Unassembled WGS sequence"/>
</dbReference>
<evidence type="ECO:0000313" key="2">
    <source>
        <dbReference type="EMBL" id="PJC68081.1"/>
    </source>
</evidence>
<name>A0A2M8G5I4_UNCKA</name>
<dbReference type="EMBL" id="PFQS01000127">
    <property type="protein sequence ID" value="PJC68081.1"/>
    <property type="molecule type" value="Genomic_DNA"/>
</dbReference>
<reference evidence="3" key="1">
    <citation type="submission" date="2017-09" db="EMBL/GenBank/DDBJ databases">
        <title>Depth-based differentiation of microbial function through sediment-hosted aquifers and enrichment of novel symbionts in the deep terrestrial subsurface.</title>
        <authorList>
            <person name="Probst A.J."/>
            <person name="Ladd B."/>
            <person name="Jarett J.K."/>
            <person name="Geller-Mcgrath D.E."/>
            <person name="Sieber C.M.K."/>
            <person name="Emerson J.B."/>
            <person name="Anantharaman K."/>
            <person name="Thomas B.C."/>
            <person name="Malmstrom R."/>
            <person name="Stieglmeier M."/>
            <person name="Klingl A."/>
            <person name="Woyke T."/>
            <person name="Ryan C.M."/>
            <person name="Banfield J.F."/>
        </authorList>
    </citation>
    <scope>NUCLEOTIDE SEQUENCE [LARGE SCALE GENOMIC DNA]</scope>
</reference>
<keyword evidence="1" id="KW-1133">Transmembrane helix</keyword>
<feature type="transmembrane region" description="Helical" evidence="1">
    <location>
        <begin position="15"/>
        <end position="34"/>
    </location>
</feature>
<dbReference type="AlphaFoldDB" id="A0A2M8G5I4"/>
<gene>
    <name evidence="2" type="ORF">CO015_05310</name>
</gene>
<sequence length="145" mass="16964">MDTQPEKQSQSFTKTLMIGVFALILVSAVGYGGYRLWQNRESTTQPNNKTPTSSANPYLYNQVYGQKTADPNWYLLTDPRYLFTLEFPSYWSIREYNNTPEEFKEWNHAINFNLPKDESGISYPVVDLYVWDNTENLSFMEWAGM</sequence>
<evidence type="ECO:0000313" key="3">
    <source>
        <dbReference type="Proteomes" id="UP000229438"/>
    </source>
</evidence>